<name>A0A9P5G3G7_GEOCN</name>
<dbReference type="EMBL" id="QQZK01000064">
    <property type="protein sequence ID" value="KAF5099073.1"/>
    <property type="molecule type" value="Genomic_DNA"/>
</dbReference>
<evidence type="ECO:0000259" key="2">
    <source>
        <dbReference type="Pfam" id="PF09350"/>
    </source>
</evidence>
<feature type="compositionally biased region" description="Basic and acidic residues" evidence="1">
    <location>
        <begin position="60"/>
        <end position="71"/>
    </location>
</feature>
<reference evidence="3" key="2">
    <citation type="submission" date="2020-01" db="EMBL/GenBank/DDBJ databases">
        <authorList>
            <person name="Perkins V."/>
            <person name="Lessard M.-H."/>
            <person name="Dugat-Bony E."/>
            <person name="Frenette M."/>
            <person name="Labrie S."/>
        </authorList>
    </citation>
    <scope>NUCLEOTIDE SEQUENCE</scope>
    <source>
        <strain evidence="3">LMA-70</strain>
    </source>
</reference>
<dbReference type="Proteomes" id="UP000750522">
    <property type="component" value="Unassembled WGS sequence"/>
</dbReference>
<dbReference type="PANTHER" id="PTHR39394:SF1">
    <property type="entry name" value="DNAJ HOMOLOGUE SUBFAMILY C MEMBER 28 CONSERVED DOMAIN-CONTAINING PROTEIN"/>
    <property type="match status" value="1"/>
</dbReference>
<protein>
    <recommendedName>
        <fullName evidence="2">DnaJ homologue subfamily C member 28 conserved domain-containing protein</fullName>
    </recommendedName>
</protein>
<evidence type="ECO:0000313" key="4">
    <source>
        <dbReference type="Proteomes" id="UP000750522"/>
    </source>
</evidence>
<organism evidence="3 4">
    <name type="scientific">Geotrichum candidum</name>
    <name type="common">Oospora lactis</name>
    <name type="synonym">Dipodascus geotrichum</name>
    <dbReference type="NCBI Taxonomy" id="1173061"/>
    <lineage>
        <taxon>Eukaryota</taxon>
        <taxon>Fungi</taxon>
        <taxon>Dikarya</taxon>
        <taxon>Ascomycota</taxon>
        <taxon>Saccharomycotina</taxon>
        <taxon>Dipodascomycetes</taxon>
        <taxon>Dipodascales</taxon>
        <taxon>Dipodascaceae</taxon>
        <taxon>Geotrichum</taxon>
    </lineage>
</organism>
<reference evidence="3" key="1">
    <citation type="journal article" date="2020" name="Front. Microbiol.">
        <title>Phenotypic and Genetic Characterization of the Cheese Ripening Yeast Geotrichum candidum.</title>
        <authorList>
            <person name="Perkins V."/>
            <person name="Vignola S."/>
            <person name="Lessard M.H."/>
            <person name="Plante P.L."/>
            <person name="Corbeil J."/>
            <person name="Dugat-Bony E."/>
            <person name="Frenette M."/>
            <person name="Labrie S."/>
        </authorList>
    </citation>
    <scope>NUCLEOTIDE SEQUENCE</scope>
    <source>
        <strain evidence="3">LMA-70</strain>
    </source>
</reference>
<proteinExistence type="predicted"/>
<evidence type="ECO:0000313" key="3">
    <source>
        <dbReference type="EMBL" id="KAF5099073.1"/>
    </source>
</evidence>
<gene>
    <name evidence="3" type="ORF">DV451_003104</name>
</gene>
<comment type="caution">
    <text evidence="3">The sequence shown here is derived from an EMBL/GenBank/DDBJ whole genome shotgun (WGS) entry which is preliminary data.</text>
</comment>
<dbReference type="AlphaFoldDB" id="A0A9P5G3G7"/>
<evidence type="ECO:0000256" key="1">
    <source>
        <dbReference type="SAM" id="MobiDB-lite"/>
    </source>
</evidence>
<dbReference type="PANTHER" id="PTHR39394">
    <property type="entry name" value="YALI0E31793P"/>
    <property type="match status" value="1"/>
</dbReference>
<accession>A0A9P5G3G7</accession>
<feature type="compositionally biased region" description="Polar residues" evidence="1">
    <location>
        <begin position="32"/>
        <end position="41"/>
    </location>
</feature>
<dbReference type="Pfam" id="PF09350">
    <property type="entry name" value="DJC28_CD"/>
    <property type="match status" value="1"/>
</dbReference>
<dbReference type="InterPro" id="IPR018961">
    <property type="entry name" value="DnaJ_homolog_subfam-C_membr-28"/>
</dbReference>
<feature type="region of interest" description="Disordered" evidence="1">
    <location>
        <begin position="147"/>
        <end position="207"/>
    </location>
</feature>
<feature type="domain" description="DnaJ homologue subfamily C member 28 conserved" evidence="2">
    <location>
        <begin position="234"/>
        <end position="303"/>
    </location>
</feature>
<sequence length="496" mass="53916">MMLKGRAHTPYRLVSGCRRCQSTSAKAVPAGTRQTQPTSNDSNDDEDTGYMLRRLAQLAEESRPFKDDPKAGKPYFPPSTTTPDISFDLAAGAQKHYEYKYQREIAIATKIPQYADASTRAIAQGKPWTGEENMVDTAHRMLQDAHKPLSAAATKSGPTGGLAAPRGQPKVSISSRLATAREKSLDYKLNPSPPHKDGPEPEETSGPTFKELYAERFTGVTSMANNLSAIASLATQRIEDSIARGEFEVLPDRGKATPADPNLSSPYIDHTEYYLNNILKRQGAMPVWIDRQGSVHARTREFRDEVGRSWLTHAVHVIAQAHPGAGDGKARAQLIAQIRAAFKTHAATTGAWKATHAGFHAAAVRDLNSAIRSYNLQAPGAARRGYLDVNQELEAGIAAVLPELDAAVDKYLHGTAAAMEAKARAEKDKKLGWHQLQTSELPSLRGILSAGTAGSSAVPPTTELPPEKGLMKNLFKNLFKVEDVETLAAKRKHFGR</sequence>
<feature type="region of interest" description="Disordered" evidence="1">
    <location>
        <begin position="22"/>
        <end position="84"/>
    </location>
</feature>